<dbReference type="EMBL" id="VRZA01000012">
    <property type="protein sequence ID" value="TXS89070.1"/>
    <property type="molecule type" value="Genomic_DNA"/>
</dbReference>
<organism evidence="1 2">
    <name type="scientific">Parahaliea maris</name>
    <dbReference type="NCBI Taxonomy" id="2716870"/>
    <lineage>
        <taxon>Bacteria</taxon>
        <taxon>Pseudomonadati</taxon>
        <taxon>Pseudomonadota</taxon>
        <taxon>Gammaproteobacteria</taxon>
        <taxon>Cellvibrionales</taxon>
        <taxon>Halieaceae</taxon>
        <taxon>Parahaliea</taxon>
    </lineage>
</organism>
<evidence type="ECO:0000313" key="1">
    <source>
        <dbReference type="EMBL" id="TXS89070.1"/>
    </source>
</evidence>
<comment type="caution">
    <text evidence="1">The sequence shown here is derived from an EMBL/GenBank/DDBJ whole genome shotgun (WGS) entry which is preliminary data.</text>
</comment>
<dbReference type="InterPro" id="IPR016541">
    <property type="entry name" value="UCP008505"/>
</dbReference>
<evidence type="ECO:0000313" key="2">
    <source>
        <dbReference type="Proteomes" id="UP000321039"/>
    </source>
</evidence>
<keyword evidence="2" id="KW-1185">Reference proteome</keyword>
<dbReference type="Proteomes" id="UP000321039">
    <property type="component" value="Unassembled WGS sequence"/>
</dbReference>
<sequence>MKDYCIDTSGLTEPLQRTPEDLYPSLWAPVKNILASGRIAVTKEIFDEMVVIDGTLGSFIESHKNEMLLEIGGDWSFHDYINTSVYLQEQYRDFISENNGNIKGTVGMNDMSIIALAKTLGLPLVNMEGTANTSPKRKRIPDVCAEIGVQSLTFNEFLRAESITV</sequence>
<dbReference type="RefSeq" id="WP_148070368.1">
    <property type="nucleotide sequence ID" value="NZ_VRZA01000012.1"/>
</dbReference>
<reference evidence="1 2" key="1">
    <citation type="submission" date="2019-08" db="EMBL/GenBank/DDBJ databases">
        <title>Parahaliea maris sp. nov., isolated from the surface seawater.</title>
        <authorList>
            <person name="Liu Y."/>
        </authorList>
    </citation>
    <scope>NUCLEOTIDE SEQUENCE [LARGE SCALE GENOMIC DNA]</scope>
    <source>
        <strain evidence="1 2">HSLHS9</strain>
    </source>
</reference>
<proteinExistence type="predicted"/>
<name>A0A5C8ZMV8_9GAMM</name>
<dbReference type="Pfam" id="PF14367">
    <property type="entry name" value="DUF4411"/>
    <property type="match status" value="1"/>
</dbReference>
<dbReference type="AlphaFoldDB" id="A0A5C8ZMV8"/>
<protein>
    <submittedName>
        <fullName evidence="1">DUF4411 family protein</fullName>
    </submittedName>
</protein>
<accession>A0A5C8ZMV8</accession>
<gene>
    <name evidence="1" type="ORF">FV139_20540</name>
</gene>